<proteinExistence type="predicted"/>
<dbReference type="GO" id="GO:0016887">
    <property type="term" value="F:ATP hydrolysis activity"/>
    <property type="evidence" value="ECO:0007669"/>
    <property type="project" value="InterPro"/>
</dbReference>
<feature type="domain" description="ABC transporter" evidence="9">
    <location>
        <begin position="6"/>
        <end position="238"/>
    </location>
</feature>
<keyword evidence="6" id="KW-0408">Iron</keyword>
<reference evidence="10" key="1">
    <citation type="submission" date="2020-05" db="EMBL/GenBank/DDBJ databases">
        <authorList>
            <person name="Chiriac C."/>
            <person name="Salcher M."/>
            <person name="Ghai R."/>
            <person name="Kavagutti S V."/>
        </authorList>
    </citation>
    <scope>NUCLEOTIDE SEQUENCE</scope>
</reference>
<accession>A0A6J6DNE6</accession>
<dbReference type="GO" id="GO:0005524">
    <property type="term" value="F:ATP binding"/>
    <property type="evidence" value="ECO:0007669"/>
    <property type="project" value="UniProtKB-KW"/>
</dbReference>
<dbReference type="SMART" id="SM00382">
    <property type="entry name" value="AAA"/>
    <property type="match status" value="1"/>
</dbReference>
<evidence type="ECO:0000256" key="1">
    <source>
        <dbReference type="ARBA" id="ARBA00022448"/>
    </source>
</evidence>
<keyword evidence="2" id="KW-1003">Cell membrane</keyword>
<evidence type="ECO:0000256" key="3">
    <source>
        <dbReference type="ARBA" id="ARBA00022496"/>
    </source>
</evidence>
<dbReference type="InterPro" id="IPR003439">
    <property type="entry name" value="ABC_transporter-like_ATP-bd"/>
</dbReference>
<dbReference type="Pfam" id="PF00005">
    <property type="entry name" value="ABC_tran"/>
    <property type="match status" value="1"/>
</dbReference>
<dbReference type="CDD" id="cd03259">
    <property type="entry name" value="ABC_Carb_Solutes_like"/>
    <property type="match status" value="1"/>
</dbReference>
<dbReference type="Gene3D" id="3.40.50.300">
    <property type="entry name" value="P-loop containing nucleotide triphosphate hydrolases"/>
    <property type="match status" value="1"/>
</dbReference>
<keyword evidence="3" id="KW-0410">Iron transport</keyword>
<dbReference type="AlphaFoldDB" id="A0A6J6DNE6"/>
<evidence type="ECO:0000256" key="5">
    <source>
        <dbReference type="ARBA" id="ARBA00022840"/>
    </source>
</evidence>
<dbReference type="PROSITE" id="PS50893">
    <property type="entry name" value="ABC_TRANSPORTER_2"/>
    <property type="match status" value="1"/>
</dbReference>
<keyword evidence="4" id="KW-0547">Nucleotide-binding</keyword>
<evidence type="ECO:0000256" key="4">
    <source>
        <dbReference type="ARBA" id="ARBA00022741"/>
    </source>
</evidence>
<dbReference type="InterPro" id="IPR050093">
    <property type="entry name" value="ABC_SmlMolc_Importer"/>
</dbReference>
<keyword evidence="5" id="KW-0067">ATP-binding</keyword>
<evidence type="ECO:0000256" key="2">
    <source>
        <dbReference type="ARBA" id="ARBA00022475"/>
    </source>
</evidence>
<dbReference type="InterPro" id="IPR017871">
    <property type="entry name" value="ABC_transporter-like_CS"/>
</dbReference>
<evidence type="ECO:0000313" key="10">
    <source>
        <dbReference type="EMBL" id="CAB4564495.1"/>
    </source>
</evidence>
<dbReference type="PANTHER" id="PTHR42781">
    <property type="entry name" value="SPERMIDINE/PUTRESCINE IMPORT ATP-BINDING PROTEIN POTA"/>
    <property type="match status" value="1"/>
</dbReference>
<keyword evidence="7" id="KW-0406">Ion transport</keyword>
<keyword evidence="8" id="KW-0472">Membrane</keyword>
<name>A0A6J6DNE6_9ZZZZ</name>
<organism evidence="10">
    <name type="scientific">freshwater metagenome</name>
    <dbReference type="NCBI Taxonomy" id="449393"/>
    <lineage>
        <taxon>unclassified sequences</taxon>
        <taxon>metagenomes</taxon>
        <taxon>ecological metagenomes</taxon>
    </lineage>
</organism>
<dbReference type="InterPro" id="IPR015853">
    <property type="entry name" value="ABC_transpr_FbpC"/>
</dbReference>
<dbReference type="SUPFAM" id="SSF52540">
    <property type="entry name" value="P-loop containing nucleoside triphosphate hydrolases"/>
    <property type="match status" value="1"/>
</dbReference>
<keyword evidence="1" id="KW-0813">Transport</keyword>
<evidence type="ECO:0000256" key="6">
    <source>
        <dbReference type="ARBA" id="ARBA00023004"/>
    </source>
</evidence>
<protein>
    <submittedName>
        <fullName evidence="10">Unannotated protein</fullName>
    </submittedName>
</protein>
<evidence type="ECO:0000256" key="8">
    <source>
        <dbReference type="ARBA" id="ARBA00023136"/>
    </source>
</evidence>
<evidence type="ECO:0000256" key="7">
    <source>
        <dbReference type="ARBA" id="ARBA00023065"/>
    </source>
</evidence>
<evidence type="ECO:0000259" key="9">
    <source>
        <dbReference type="PROSITE" id="PS50893"/>
    </source>
</evidence>
<dbReference type="GO" id="GO:0016020">
    <property type="term" value="C:membrane"/>
    <property type="evidence" value="ECO:0007669"/>
    <property type="project" value="InterPro"/>
</dbReference>
<dbReference type="FunFam" id="3.40.50.300:FF:000425">
    <property type="entry name" value="Probable ABC transporter, ATP-binding subunit"/>
    <property type="match status" value="1"/>
</dbReference>
<dbReference type="InterPro" id="IPR027417">
    <property type="entry name" value="P-loop_NTPase"/>
</dbReference>
<dbReference type="PROSITE" id="PS00211">
    <property type="entry name" value="ABC_TRANSPORTER_1"/>
    <property type="match status" value="1"/>
</dbReference>
<gene>
    <name evidence="10" type="ORF">UFOPK1711_00121</name>
</gene>
<dbReference type="PANTHER" id="PTHR42781:SF4">
    <property type="entry name" value="SPERMIDINE_PUTRESCINE IMPORT ATP-BINDING PROTEIN POTA"/>
    <property type="match status" value="1"/>
</dbReference>
<sequence length="241" mass="25814">MSNSYLVLNHVSARHGRNDDETLHDISLDVTAGEVIGVLGSSGSGKTTLLRVIAGLHVASEGSVILDGVDITTTPTHLRGVGLMFQEHALFPHLTVSDNVAFGLRMAKVSNPDRSLRVAEVLELVGLAGFGSRDVSSLSGGERQRVALARTLAPSPRLLLLDEPMGSLDRILRDRLVSELRELIVDLGLTALYVTHDRSEAFVLADRIAVLDEGAVVQIDTPAVLDACPTTEHVARLLGHR</sequence>
<dbReference type="EMBL" id="CAEZTR010000003">
    <property type="protein sequence ID" value="CAB4564495.1"/>
    <property type="molecule type" value="Genomic_DNA"/>
</dbReference>
<dbReference type="GO" id="GO:0015408">
    <property type="term" value="F:ABC-type ferric iron transporter activity"/>
    <property type="evidence" value="ECO:0007669"/>
    <property type="project" value="InterPro"/>
</dbReference>
<dbReference type="InterPro" id="IPR003593">
    <property type="entry name" value="AAA+_ATPase"/>
</dbReference>